<evidence type="ECO:0000313" key="3">
    <source>
        <dbReference type="Proteomes" id="UP000681075"/>
    </source>
</evidence>
<evidence type="ECO:0000256" key="1">
    <source>
        <dbReference type="SAM" id="SignalP"/>
    </source>
</evidence>
<dbReference type="Proteomes" id="UP000681075">
    <property type="component" value="Unassembled WGS sequence"/>
</dbReference>
<dbReference type="AlphaFoldDB" id="A0A8S8XBR0"/>
<comment type="caution">
    <text evidence="2">The sequence shown here is derived from an EMBL/GenBank/DDBJ whole genome shotgun (WGS) entry which is preliminary data.</text>
</comment>
<dbReference type="RefSeq" id="WP_420244909.1">
    <property type="nucleotide sequence ID" value="NZ_BOPV01000001.1"/>
</dbReference>
<feature type="signal peptide" evidence="1">
    <location>
        <begin position="1"/>
        <end position="18"/>
    </location>
</feature>
<keyword evidence="3" id="KW-1185">Reference proteome</keyword>
<reference evidence="2" key="1">
    <citation type="submission" date="2021-02" db="EMBL/GenBank/DDBJ databases">
        <title>Genome sequence of Rhodospirillales sp. strain TMPK1 isolated from soil.</title>
        <authorList>
            <person name="Nakai R."/>
            <person name="Kusada H."/>
            <person name="Tamaki H."/>
        </authorList>
    </citation>
    <scope>NUCLEOTIDE SEQUENCE</scope>
    <source>
        <strain evidence="2">TMPK1</strain>
    </source>
</reference>
<keyword evidence="1" id="KW-0732">Signal</keyword>
<proteinExistence type="predicted"/>
<accession>A0A8S8XBR0</accession>
<dbReference type="EMBL" id="BOPV01000001">
    <property type="protein sequence ID" value="GIL41428.1"/>
    <property type="molecule type" value="Genomic_DNA"/>
</dbReference>
<feature type="chain" id="PRO_5035936825" description="Outer membrane efflux protein" evidence="1">
    <location>
        <begin position="19"/>
        <end position="452"/>
    </location>
</feature>
<evidence type="ECO:0000313" key="2">
    <source>
        <dbReference type="EMBL" id="GIL41428.1"/>
    </source>
</evidence>
<sequence>MKRLLLLALVLSPGAAQAFYTCPPLATCFPKPVPVLDPAQLAIAADAVTAANNALTAWTEAQSLTRNLQSAIGAHGGLSLSIAKDPGLARALQLAAPAKLAGPTGDGFDVAQATLRATQARIETTLFTPHADATPIEMAQVTGARGAASRTSTSDALATSLVRRAAMSTESKEVADLKAARATARTLRDDVAVNQRARLALARRFDEVTLLLAQYLELAAANRLAAQPVAASFPAAARDAAPATVAEPARIGAQPLRLAEALRGASADTSRRRAASSDSAALTRDATAAIALASSNSADVRQTFPDVAQAETPMLDAGLRAIYADPATAKRVLYDAATAGADMAPWSRFSTAALSDADAAALSGEADLKQTWTRSVTASDGAMATLATDPSRGGPLLVTQEDAAASVAALRQSDALTELARWAQAKRLAAAHVEVRGWLDDAAQLAREAGAP</sequence>
<protein>
    <recommendedName>
        <fullName evidence="4">Outer membrane efflux protein</fullName>
    </recommendedName>
</protein>
<gene>
    <name evidence="2" type="ORF">TMPK1_36650</name>
</gene>
<name>A0A8S8XBR0_9PROT</name>
<organism evidence="2 3">
    <name type="scientific">Roseiterribacter gracilis</name>
    <dbReference type="NCBI Taxonomy" id="2812848"/>
    <lineage>
        <taxon>Bacteria</taxon>
        <taxon>Pseudomonadati</taxon>
        <taxon>Pseudomonadota</taxon>
        <taxon>Alphaproteobacteria</taxon>
        <taxon>Rhodospirillales</taxon>
        <taxon>Roseiterribacteraceae</taxon>
        <taxon>Roseiterribacter</taxon>
    </lineage>
</organism>
<evidence type="ECO:0008006" key="4">
    <source>
        <dbReference type="Google" id="ProtNLM"/>
    </source>
</evidence>